<keyword evidence="3 9" id="KW-0645">Protease</keyword>
<evidence type="ECO:0000256" key="7">
    <source>
        <dbReference type="ARBA" id="ARBA00022989"/>
    </source>
</evidence>
<dbReference type="EC" id="3.4.23.36" evidence="9"/>
<evidence type="ECO:0000256" key="2">
    <source>
        <dbReference type="ARBA" id="ARBA00022475"/>
    </source>
</evidence>
<comment type="caution">
    <text evidence="11">The sequence shown here is derived from an EMBL/GenBank/DDBJ whole genome shotgun (WGS) entry which is preliminary data.</text>
</comment>
<dbReference type="AlphaFoldDB" id="A0A4R3MRX2"/>
<sequence>MIYIFLIALLFVLDQVIKVKMDKTRALHKDEYILNGNIILTKCYNKGAFLGIFKEKPQYLFIANIIAIGSMMIYLLKLIIFKGNAVTKFALALIMGGALSNFYDRLKRNHVIDYFSFKSLKKVVFNLGDMFIFIGCIILLLFGRNK</sequence>
<keyword evidence="12" id="KW-1185">Reference proteome</keyword>
<feature type="active site" evidence="9">
    <location>
        <position position="113"/>
    </location>
</feature>
<dbReference type="GO" id="GO:0006508">
    <property type="term" value="P:proteolysis"/>
    <property type="evidence" value="ECO:0007669"/>
    <property type="project" value="UniProtKB-KW"/>
</dbReference>
<evidence type="ECO:0000256" key="5">
    <source>
        <dbReference type="ARBA" id="ARBA00022750"/>
    </source>
</evidence>
<evidence type="ECO:0000256" key="1">
    <source>
        <dbReference type="ARBA" id="ARBA00006139"/>
    </source>
</evidence>
<dbReference type="UniPathway" id="UPA00665"/>
<evidence type="ECO:0000256" key="3">
    <source>
        <dbReference type="ARBA" id="ARBA00022670"/>
    </source>
</evidence>
<dbReference type="PROSITE" id="PS00855">
    <property type="entry name" value="SPASE_II"/>
    <property type="match status" value="1"/>
</dbReference>
<dbReference type="HAMAP" id="MF_00161">
    <property type="entry name" value="LspA"/>
    <property type="match status" value="1"/>
</dbReference>
<comment type="function">
    <text evidence="9">This protein specifically catalyzes the removal of signal peptides from prolipoproteins.</text>
</comment>
<evidence type="ECO:0000256" key="9">
    <source>
        <dbReference type="HAMAP-Rule" id="MF_00161"/>
    </source>
</evidence>
<comment type="catalytic activity">
    <reaction evidence="9">
        <text>Release of signal peptides from bacterial membrane prolipoproteins. Hydrolyzes -Xaa-Yaa-Zaa-|-(S,diacylglyceryl)Cys-, in which Xaa is hydrophobic (preferably Leu), and Yaa (Ala or Ser) and Zaa (Gly or Ala) have small, neutral side chains.</text>
        <dbReference type="EC" id="3.4.23.36"/>
    </reaction>
</comment>
<keyword evidence="8 9" id="KW-0472">Membrane</keyword>
<dbReference type="Pfam" id="PF01252">
    <property type="entry name" value="Peptidase_A8"/>
    <property type="match status" value="1"/>
</dbReference>
<feature type="transmembrane region" description="Helical" evidence="9">
    <location>
        <begin position="59"/>
        <end position="79"/>
    </location>
</feature>
<dbReference type="RefSeq" id="WP_132250354.1">
    <property type="nucleotide sequence ID" value="NZ_SMAL01000002.1"/>
</dbReference>
<protein>
    <recommendedName>
        <fullName evidence="9">Lipoprotein signal peptidase</fullName>
        <ecNumber evidence="9">3.4.23.36</ecNumber>
    </recommendedName>
    <alternativeName>
        <fullName evidence="9">Prolipoprotein signal peptidase</fullName>
    </alternativeName>
    <alternativeName>
        <fullName evidence="9">Signal peptidase II</fullName>
        <shortName evidence="9">SPase II</shortName>
    </alternativeName>
</protein>
<name>A0A4R3MRX2_9FIRM</name>
<dbReference type="EMBL" id="SMAL01000002">
    <property type="protein sequence ID" value="TCT16168.1"/>
    <property type="molecule type" value="Genomic_DNA"/>
</dbReference>
<gene>
    <name evidence="9" type="primary">lspA</name>
    <name evidence="11" type="ORF">EDC18_102184</name>
</gene>
<dbReference type="PANTHER" id="PTHR33695">
    <property type="entry name" value="LIPOPROTEIN SIGNAL PEPTIDASE"/>
    <property type="match status" value="1"/>
</dbReference>
<keyword evidence="6 9" id="KW-0378">Hydrolase</keyword>
<keyword evidence="2 9" id="KW-1003">Cell membrane</keyword>
<dbReference type="GO" id="GO:0004190">
    <property type="term" value="F:aspartic-type endopeptidase activity"/>
    <property type="evidence" value="ECO:0007669"/>
    <property type="project" value="UniProtKB-UniRule"/>
</dbReference>
<dbReference type="Proteomes" id="UP000294902">
    <property type="component" value="Unassembled WGS sequence"/>
</dbReference>
<feature type="transmembrane region" description="Helical" evidence="9">
    <location>
        <begin position="86"/>
        <end position="103"/>
    </location>
</feature>
<feature type="transmembrane region" description="Helical" evidence="9">
    <location>
        <begin position="123"/>
        <end position="142"/>
    </location>
</feature>
<dbReference type="PANTHER" id="PTHR33695:SF1">
    <property type="entry name" value="LIPOPROTEIN SIGNAL PEPTIDASE"/>
    <property type="match status" value="1"/>
</dbReference>
<keyword evidence="5 9" id="KW-0064">Aspartyl protease</keyword>
<evidence type="ECO:0000256" key="10">
    <source>
        <dbReference type="RuleBase" id="RU004181"/>
    </source>
</evidence>
<feature type="active site" evidence="9">
    <location>
        <position position="129"/>
    </location>
</feature>
<dbReference type="GO" id="GO:0005886">
    <property type="term" value="C:plasma membrane"/>
    <property type="evidence" value="ECO:0007669"/>
    <property type="project" value="UniProtKB-SubCell"/>
</dbReference>
<reference evidence="11 12" key="1">
    <citation type="submission" date="2019-03" db="EMBL/GenBank/DDBJ databases">
        <title>Genomic Encyclopedia of Type Strains, Phase IV (KMG-IV): sequencing the most valuable type-strain genomes for metagenomic binning, comparative biology and taxonomic classification.</title>
        <authorList>
            <person name="Goeker M."/>
        </authorList>
    </citation>
    <scope>NUCLEOTIDE SEQUENCE [LARGE SCALE GENOMIC DNA]</scope>
    <source>
        <strain evidence="11 12">DSM 24629</strain>
    </source>
</reference>
<dbReference type="PRINTS" id="PR00781">
    <property type="entry name" value="LIPOSIGPTASE"/>
</dbReference>
<evidence type="ECO:0000256" key="4">
    <source>
        <dbReference type="ARBA" id="ARBA00022692"/>
    </source>
</evidence>
<comment type="caution">
    <text evidence="9">Lacks conserved residue(s) required for the propagation of feature annotation.</text>
</comment>
<proteinExistence type="inferred from homology"/>
<evidence type="ECO:0000256" key="8">
    <source>
        <dbReference type="ARBA" id="ARBA00023136"/>
    </source>
</evidence>
<accession>A0A4R3MRX2</accession>
<dbReference type="InterPro" id="IPR001872">
    <property type="entry name" value="Peptidase_A8"/>
</dbReference>
<dbReference type="OrthoDB" id="1770665at2"/>
<comment type="pathway">
    <text evidence="9">Protein modification; lipoprotein biosynthesis (signal peptide cleavage).</text>
</comment>
<comment type="subcellular location">
    <subcellularLocation>
        <location evidence="9">Cell membrane</location>
        <topology evidence="9">Multi-pass membrane protein</topology>
    </subcellularLocation>
</comment>
<comment type="similarity">
    <text evidence="1 9 10">Belongs to the peptidase A8 family.</text>
</comment>
<evidence type="ECO:0000256" key="6">
    <source>
        <dbReference type="ARBA" id="ARBA00022801"/>
    </source>
</evidence>
<evidence type="ECO:0000313" key="12">
    <source>
        <dbReference type="Proteomes" id="UP000294902"/>
    </source>
</evidence>
<evidence type="ECO:0000313" key="11">
    <source>
        <dbReference type="EMBL" id="TCT16168.1"/>
    </source>
</evidence>
<organism evidence="11 12">
    <name type="scientific">Natranaerovirga pectinivora</name>
    <dbReference type="NCBI Taxonomy" id="682400"/>
    <lineage>
        <taxon>Bacteria</taxon>
        <taxon>Bacillati</taxon>
        <taxon>Bacillota</taxon>
        <taxon>Clostridia</taxon>
        <taxon>Lachnospirales</taxon>
        <taxon>Natranaerovirgaceae</taxon>
        <taxon>Natranaerovirga</taxon>
    </lineage>
</organism>
<keyword evidence="7 9" id="KW-1133">Transmembrane helix</keyword>
<keyword evidence="4 9" id="KW-0812">Transmembrane</keyword>